<evidence type="ECO:0000256" key="7">
    <source>
        <dbReference type="ARBA" id="ARBA00023033"/>
    </source>
</evidence>
<evidence type="ECO:0000256" key="2">
    <source>
        <dbReference type="ARBA" id="ARBA00004749"/>
    </source>
</evidence>
<reference evidence="9 10" key="1">
    <citation type="submission" date="2019-02" db="EMBL/GenBank/DDBJ databases">
        <authorList>
            <person name="Manzano-Marin A."/>
            <person name="Manzano-Marin A."/>
        </authorList>
    </citation>
    <scope>NUCLEOTIDE SEQUENCE [LARGE SCALE GENOMIC DNA]</scope>
    <source>
        <strain evidence="9 10">ErCipseudotaxifoliae</strain>
    </source>
</reference>
<sequence length="392" mass="42924">MSIIVVGGGVVGVTLALAIAYETQGRQVVNLVEGLDPSTRFALNDAGRSIALSEATYKKLSALNIWSSLAPIATAITNIHISDRGLPSSIVLNATDYGVSSLGYVIELKSALKRLFARLKATPGIALYCPNKISSIERTKDFVRVTLDDHKILYGTLLIAADGSSSNVAKLCGIKRYCCDYPQIAVVATISTQLEHKGWAFERFTSEGPLAMLPIANGYSSLVWCQATSNKEAISHWSDQEFLMELQKAFGWRLGHLTGTGKRQIYPLQLQIISQNISHRLIFIGDAAHTLHPVAGQGCNLGIRDVMSLLDTLQIAWNSGKDAGEYRTLQRYQKLRKLDVQTTINITNGLVNIFSSKEALLVMGRTLGMAIIDHIPQLRNILAQWTLGWLKS</sequence>
<keyword evidence="10" id="KW-1185">Reference proteome</keyword>
<dbReference type="GO" id="GO:0071949">
    <property type="term" value="F:FAD binding"/>
    <property type="evidence" value="ECO:0007669"/>
    <property type="project" value="InterPro"/>
</dbReference>
<dbReference type="EC" id="1.14.13.-" evidence="9"/>
<dbReference type="Proteomes" id="UP000294462">
    <property type="component" value="Chromosome"/>
</dbReference>
<dbReference type="EMBL" id="LR217725">
    <property type="protein sequence ID" value="VFP87713.1"/>
    <property type="molecule type" value="Genomic_DNA"/>
</dbReference>
<dbReference type="PANTHER" id="PTHR43876:SF8">
    <property type="entry name" value="2-OCTAPRENYL-6-METHOXYPHENOL HYDROXYLASE"/>
    <property type="match status" value="1"/>
</dbReference>
<evidence type="ECO:0000256" key="1">
    <source>
        <dbReference type="ARBA" id="ARBA00001974"/>
    </source>
</evidence>
<evidence type="ECO:0000259" key="8">
    <source>
        <dbReference type="Pfam" id="PF01494"/>
    </source>
</evidence>
<protein>
    <submittedName>
        <fullName evidence="9">2-octaprenyl-6-methoxyphenol hydroxylase</fullName>
        <ecNumber evidence="9">1.14.13.-</ecNumber>
    </submittedName>
</protein>
<comment type="pathway">
    <text evidence="2">Cofactor biosynthesis; ubiquinone biosynthesis.</text>
</comment>
<dbReference type="AlphaFoldDB" id="A0A451DLU1"/>
<dbReference type="NCBIfam" id="TIGR01984">
    <property type="entry name" value="UbiH"/>
    <property type="match status" value="1"/>
</dbReference>
<name>A0A451DLU1_9GAMM</name>
<accession>A0A451DLU1</accession>
<dbReference type="InterPro" id="IPR002938">
    <property type="entry name" value="FAD-bd"/>
</dbReference>
<evidence type="ECO:0000256" key="6">
    <source>
        <dbReference type="ARBA" id="ARBA00023002"/>
    </source>
</evidence>
<dbReference type="InterPro" id="IPR036188">
    <property type="entry name" value="FAD/NAD-bd_sf"/>
</dbReference>
<dbReference type="Gene3D" id="3.50.50.60">
    <property type="entry name" value="FAD/NAD(P)-binding domain"/>
    <property type="match status" value="2"/>
</dbReference>
<evidence type="ECO:0000313" key="9">
    <source>
        <dbReference type="EMBL" id="VFP87713.1"/>
    </source>
</evidence>
<dbReference type="InterPro" id="IPR018168">
    <property type="entry name" value="Ubi_Hdrlase_CS"/>
</dbReference>
<keyword evidence="4" id="KW-0285">Flavoprotein</keyword>
<keyword evidence="5" id="KW-0274">FAD</keyword>
<evidence type="ECO:0000256" key="4">
    <source>
        <dbReference type="ARBA" id="ARBA00022630"/>
    </source>
</evidence>
<dbReference type="SUPFAM" id="SSF51905">
    <property type="entry name" value="FAD/NAD(P)-binding domain"/>
    <property type="match status" value="1"/>
</dbReference>
<dbReference type="GO" id="GO:0008681">
    <property type="term" value="F:2-octaprenyl-6-methoxyphenol hydroxylase activity"/>
    <property type="evidence" value="ECO:0007669"/>
    <property type="project" value="InterPro"/>
</dbReference>
<dbReference type="InterPro" id="IPR051205">
    <property type="entry name" value="UbiH/COQ6_monooxygenase"/>
</dbReference>
<comment type="cofactor">
    <cofactor evidence="1">
        <name>FAD</name>
        <dbReference type="ChEBI" id="CHEBI:57692"/>
    </cofactor>
</comment>
<dbReference type="OrthoDB" id="9769565at2"/>
<dbReference type="PRINTS" id="PR00420">
    <property type="entry name" value="RNGMNOXGNASE"/>
</dbReference>
<dbReference type="PROSITE" id="PS01304">
    <property type="entry name" value="UBIH"/>
    <property type="match status" value="1"/>
</dbReference>
<dbReference type="RefSeq" id="WP_072666484.1">
    <property type="nucleotide sequence ID" value="NZ_LR217725.1"/>
</dbReference>
<dbReference type="NCBIfam" id="TIGR01988">
    <property type="entry name" value="Ubi-OHases"/>
    <property type="match status" value="1"/>
</dbReference>
<dbReference type="InterPro" id="IPR011295">
    <property type="entry name" value="UbiH"/>
</dbReference>
<comment type="similarity">
    <text evidence="3">Belongs to the UbiH/COQ6 family.</text>
</comment>
<keyword evidence="7" id="KW-0503">Monooxygenase</keyword>
<dbReference type="UniPathway" id="UPA00232"/>
<evidence type="ECO:0000256" key="5">
    <source>
        <dbReference type="ARBA" id="ARBA00022827"/>
    </source>
</evidence>
<gene>
    <name evidence="9" type="primary">ubiH</name>
    <name evidence="9" type="ORF">ERCIPSTX3056_639</name>
</gene>
<feature type="domain" description="FAD-binding" evidence="8">
    <location>
        <begin position="2"/>
        <end position="337"/>
    </location>
</feature>
<dbReference type="InterPro" id="IPR010971">
    <property type="entry name" value="UbiH/COQ6"/>
</dbReference>
<evidence type="ECO:0000313" key="10">
    <source>
        <dbReference type="Proteomes" id="UP000294462"/>
    </source>
</evidence>
<dbReference type="GO" id="GO:0006744">
    <property type="term" value="P:ubiquinone biosynthetic process"/>
    <property type="evidence" value="ECO:0007669"/>
    <property type="project" value="UniProtKB-UniPathway"/>
</dbReference>
<organism evidence="9 10">
    <name type="scientific">Candidatus Erwinia haradaeae</name>
    <dbReference type="NCBI Taxonomy" id="1922217"/>
    <lineage>
        <taxon>Bacteria</taxon>
        <taxon>Pseudomonadati</taxon>
        <taxon>Pseudomonadota</taxon>
        <taxon>Gammaproteobacteria</taxon>
        <taxon>Enterobacterales</taxon>
        <taxon>Erwiniaceae</taxon>
        <taxon>Erwinia</taxon>
    </lineage>
</organism>
<dbReference type="PANTHER" id="PTHR43876">
    <property type="entry name" value="UBIQUINONE BIOSYNTHESIS MONOOXYGENASE COQ6, MITOCHONDRIAL"/>
    <property type="match status" value="1"/>
</dbReference>
<dbReference type="KEGG" id="ehd:ERCIPSTX3056_639"/>
<dbReference type="NCBIfam" id="NF004356">
    <property type="entry name" value="PRK05732.1"/>
    <property type="match status" value="1"/>
</dbReference>
<keyword evidence="6 9" id="KW-0560">Oxidoreductase</keyword>
<dbReference type="Pfam" id="PF01494">
    <property type="entry name" value="FAD_binding_3"/>
    <property type="match status" value="1"/>
</dbReference>
<evidence type="ECO:0000256" key="3">
    <source>
        <dbReference type="ARBA" id="ARBA00005349"/>
    </source>
</evidence>
<proteinExistence type="inferred from homology"/>